<evidence type="ECO:0000313" key="2">
    <source>
        <dbReference type="EMBL" id="ORB49898.1"/>
    </source>
</evidence>
<dbReference type="Proteomes" id="UP000192534">
    <property type="component" value="Unassembled WGS sequence"/>
</dbReference>
<dbReference type="Pfam" id="PF02645">
    <property type="entry name" value="DegV"/>
    <property type="match status" value="1"/>
</dbReference>
<keyword evidence="3" id="KW-1185">Reference proteome</keyword>
<dbReference type="InterPro" id="IPR050270">
    <property type="entry name" value="DegV_domain_contain"/>
</dbReference>
<organism evidence="2 3">
    <name type="scientific">Mycolicibacterium rhodesiae</name>
    <name type="common">Mycobacterium rhodesiae</name>
    <dbReference type="NCBI Taxonomy" id="36814"/>
    <lineage>
        <taxon>Bacteria</taxon>
        <taxon>Bacillati</taxon>
        <taxon>Actinomycetota</taxon>
        <taxon>Actinomycetes</taxon>
        <taxon>Mycobacteriales</taxon>
        <taxon>Mycobacteriaceae</taxon>
        <taxon>Mycolicibacterium</taxon>
    </lineage>
</organism>
<dbReference type="InterPro" id="IPR043168">
    <property type="entry name" value="DegV_C"/>
</dbReference>
<comment type="caution">
    <text evidence="2">The sequence shown here is derived from an EMBL/GenBank/DDBJ whole genome shotgun (WGS) entry which is preliminary data.</text>
</comment>
<dbReference type="AlphaFoldDB" id="A0A1X0INK3"/>
<sequence length="287" mass="29401">MAVIVVTDSSARLRTDDVRACGIRVVPLHILVDGRDLRDGVDAIPADLYQRGHVTTAGATPSELSAAYREALHASNGDGVVAVHISGELSSTLGAAEYAAREFGGAVRVVDSKSTAMGTGFVALTAARAALGGSDLETVAAEAESAVSRVRAYIVVQRLDNLRRSGRIGTAASWLGTALALKPLLRIDEEGRLVLAQRVRTASKAQAAMIEQVLEVVGERHAALAVHHIDNPDAAGELAATLASALPGCGDVVVTDLGPVLGVHVGAGAVGIAVALDPTPPDRLTPA</sequence>
<evidence type="ECO:0000256" key="1">
    <source>
        <dbReference type="ARBA" id="ARBA00023121"/>
    </source>
</evidence>
<proteinExistence type="predicted"/>
<dbReference type="OrthoDB" id="9760324at2"/>
<reference evidence="2 3" key="1">
    <citation type="submission" date="2016-12" db="EMBL/GenBank/DDBJ databases">
        <title>The new phylogeny of genus Mycobacterium.</title>
        <authorList>
            <person name="Tortoli E."/>
            <person name="Trovato A."/>
            <person name="Cirillo D.M."/>
        </authorList>
    </citation>
    <scope>NUCLEOTIDE SEQUENCE [LARGE SCALE GENOMIC DNA]</scope>
    <source>
        <strain evidence="2 3">DSM 44223</strain>
    </source>
</reference>
<keyword evidence="1" id="KW-0446">Lipid-binding</keyword>
<dbReference type="Gene3D" id="3.40.50.10170">
    <property type="match status" value="1"/>
</dbReference>
<dbReference type="GO" id="GO:0008289">
    <property type="term" value="F:lipid binding"/>
    <property type="evidence" value="ECO:0007669"/>
    <property type="project" value="UniProtKB-KW"/>
</dbReference>
<accession>A0A1X0INK3</accession>
<dbReference type="EMBL" id="MVIH01000012">
    <property type="protein sequence ID" value="ORB49898.1"/>
    <property type="molecule type" value="Genomic_DNA"/>
</dbReference>
<gene>
    <name evidence="2" type="ORF">BST42_21475</name>
</gene>
<dbReference type="PANTHER" id="PTHR33434:SF2">
    <property type="entry name" value="FATTY ACID-BINDING PROTEIN TM_1468"/>
    <property type="match status" value="1"/>
</dbReference>
<dbReference type="RefSeq" id="WP_083121346.1">
    <property type="nucleotide sequence ID" value="NZ_JACKUO010000026.1"/>
</dbReference>
<dbReference type="PANTHER" id="PTHR33434">
    <property type="entry name" value="DEGV DOMAIN-CONTAINING PROTEIN DR_1986-RELATED"/>
    <property type="match status" value="1"/>
</dbReference>
<dbReference type="PROSITE" id="PS51482">
    <property type="entry name" value="DEGV"/>
    <property type="match status" value="1"/>
</dbReference>
<dbReference type="SUPFAM" id="SSF82549">
    <property type="entry name" value="DAK1/DegV-like"/>
    <property type="match status" value="1"/>
</dbReference>
<dbReference type="InterPro" id="IPR003797">
    <property type="entry name" value="DegV"/>
</dbReference>
<evidence type="ECO:0000313" key="3">
    <source>
        <dbReference type="Proteomes" id="UP000192534"/>
    </source>
</evidence>
<dbReference type="Gene3D" id="3.30.1180.10">
    <property type="match status" value="1"/>
</dbReference>
<protein>
    <submittedName>
        <fullName evidence="2">Fatty acid-binding protein DegV</fullName>
    </submittedName>
</protein>
<dbReference type="NCBIfam" id="TIGR00762">
    <property type="entry name" value="DegV"/>
    <property type="match status" value="1"/>
</dbReference>
<name>A0A1X0INK3_MYCRH</name>